<keyword evidence="1" id="KW-1133">Transmembrane helix</keyword>
<evidence type="ECO:0000256" key="1">
    <source>
        <dbReference type="SAM" id="Phobius"/>
    </source>
</evidence>
<evidence type="ECO:0000313" key="2">
    <source>
        <dbReference type="EMBL" id="BDS15518.1"/>
    </source>
</evidence>
<accession>A0A915YLW3</accession>
<gene>
    <name evidence="2" type="ORF">AsAng_0063020</name>
</gene>
<proteinExistence type="predicted"/>
<feature type="transmembrane region" description="Helical" evidence="1">
    <location>
        <begin position="56"/>
        <end position="80"/>
    </location>
</feature>
<reference evidence="2" key="1">
    <citation type="submission" date="2022-09" db="EMBL/GenBank/DDBJ databases">
        <title>Aureispira anguillicida sp. nov., isolated from Leptocephalus of Japanese eel Anguilla japonica.</title>
        <authorList>
            <person name="Yuasa K."/>
            <person name="Mekata T."/>
            <person name="Ikunari K."/>
        </authorList>
    </citation>
    <scope>NUCLEOTIDE SEQUENCE</scope>
    <source>
        <strain evidence="2">EL160426</strain>
    </source>
</reference>
<keyword evidence="1" id="KW-0812">Transmembrane</keyword>
<evidence type="ECO:0000313" key="3">
    <source>
        <dbReference type="Proteomes" id="UP001060919"/>
    </source>
</evidence>
<feature type="transmembrane region" description="Helical" evidence="1">
    <location>
        <begin position="12"/>
        <end position="35"/>
    </location>
</feature>
<evidence type="ECO:0008006" key="4">
    <source>
        <dbReference type="Google" id="ProtNLM"/>
    </source>
</evidence>
<name>A0A915YLW3_9BACT</name>
<sequence>MEWYLPITILPAIGLIIMSTVTQTIAISAEINDLLSNKCSPFQHMVSDIKIKQLGLLTRSTALLYLSAGCFVLSGVIGRVSESVHFMELPSIILYVGTIFVFIALGFLNLYGFRAVKVRRIQHEHNHNL</sequence>
<keyword evidence="1" id="KW-0472">Membrane</keyword>
<protein>
    <recommendedName>
        <fullName evidence="4">DUF2721 domain-containing protein</fullName>
    </recommendedName>
</protein>
<dbReference type="EMBL" id="AP026867">
    <property type="protein sequence ID" value="BDS15518.1"/>
    <property type="molecule type" value="Genomic_DNA"/>
</dbReference>
<dbReference type="RefSeq" id="WP_264790664.1">
    <property type="nucleotide sequence ID" value="NZ_AP026867.1"/>
</dbReference>
<feature type="transmembrane region" description="Helical" evidence="1">
    <location>
        <begin position="92"/>
        <end position="113"/>
    </location>
</feature>
<dbReference type="Proteomes" id="UP001060919">
    <property type="component" value="Chromosome"/>
</dbReference>
<dbReference type="AlphaFoldDB" id="A0A915YLW3"/>
<dbReference type="KEGG" id="aup:AsAng_0063020"/>
<keyword evidence="3" id="KW-1185">Reference proteome</keyword>
<organism evidence="2 3">
    <name type="scientific">Aureispira anguillae</name>
    <dbReference type="NCBI Taxonomy" id="2864201"/>
    <lineage>
        <taxon>Bacteria</taxon>
        <taxon>Pseudomonadati</taxon>
        <taxon>Bacteroidota</taxon>
        <taxon>Saprospiria</taxon>
        <taxon>Saprospirales</taxon>
        <taxon>Saprospiraceae</taxon>
        <taxon>Aureispira</taxon>
    </lineage>
</organism>